<dbReference type="GO" id="GO:0071555">
    <property type="term" value="P:cell wall organization"/>
    <property type="evidence" value="ECO:0007669"/>
    <property type="project" value="UniProtKB-KW"/>
</dbReference>
<dbReference type="PANTHER" id="PTHR34183">
    <property type="entry name" value="ENDOLYTIC PEPTIDOGLYCAN TRANSGLYCOSYLASE RLPA"/>
    <property type="match status" value="1"/>
</dbReference>
<proteinExistence type="inferred from homology"/>
<comment type="similarity">
    <text evidence="3 4">Belongs to the RlpA family.</text>
</comment>
<dbReference type="Gene3D" id="2.40.40.10">
    <property type="entry name" value="RlpA-like domain"/>
    <property type="match status" value="1"/>
</dbReference>
<keyword evidence="1 3" id="KW-0456">Lyase</keyword>
<evidence type="ECO:0000313" key="6">
    <source>
        <dbReference type="EMBL" id="MBK8891474.1"/>
    </source>
</evidence>
<dbReference type="CDD" id="cd22268">
    <property type="entry name" value="DPBB_RlpA-like"/>
    <property type="match status" value="1"/>
</dbReference>
<dbReference type="SUPFAM" id="SSF50685">
    <property type="entry name" value="Barwin-like endoglucanases"/>
    <property type="match status" value="1"/>
</dbReference>
<dbReference type="InterPro" id="IPR012997">
    <property type="entry name" value="RplA"/>
</dbReference>
<gene>
    <name evidence="3" type="primary">rlpA</name>
    <name evidence="6" type="ORF">IPN75_14435</name>
</gene>
<name>A0A9D7LQX3_9RHOO</name>
<evidence type="ECO:0000256" key="1">
    <source>
        <dbReference type="ARBA" id="ARBA00023239"/>
    </source>
</evidence>
<reference evidence="6" key="1">
    <citation type="submission" date="2020-10" db="EMBL/GenBank/DDBJ databases">
        <title>Connecting structure to function with the recovery of over 1000 high-quality activated sludge metagenome-assembled genomes encoding full-length rRNA genes using long-read sequencing.</title>
        <authorList>
            <person name="Singleton C.M."/>
            <person name="Petriglieri F."/>
            <person name="Kristensen J.M."/>
            <person name="Kirkegaard R.H."/>
            <person name="Michaelsen T.Y."/>
            <person name="Andersen M.H."/>
            <person name="Karst S.M."/>
            <person name="Dueholm M.S."/>
            <person name="Nielsen P.H."/>
            <person name="Albertsen M."/>
        </authorList>
    </citation>
    <scope>NUCLEOTIDE SEQUENCE</scope>
    <source>
        <strain evidence="6">OdNE_18-Q3-R46-58_BAT3C.305</strain>
    </source>
</reference>
<evidence type="ECO:0000256" key="2">
    <source>
        <dbReference type="ARBA" id="ARBA00023316"/>
    </source>
</evidence>
<dbReference type="NCBIfam" id="TIGR00413">
    <property type="entry name" value="rlpA"/>
    <property type="match status" value="1"/>
</dbReference>
<keyword evidence="2 3" id="KW-0961">Cell wall biogenesis/degradation</keyword>
<accession>A0A9D7LQX3</accession>
<evidence type="ECO:0000256" key="3">
    <source>
        <dbReference type="HAMAP-Rule" id="MF_02071"/>
    </source>
</evidence>
<evidence type="ECO:0000313" key="7">
    <source>
        <dbReference type="Proteomes" id="UP000808146"/>
    </source>
</evidence>
<dbReference type="InterPro" id="IPR034718">
    <property type="entry name" value="RlpA"/>
</dbReference>
<dbReference type="GO" id="GO:0008932">
    <property type="term" value="F:lytic endotransglycosylase activity"/>
    <property type="evidence" value="ECO:0007669"/>
    <property type="project" value="UniProtKB-UniRule"/>
</dbReference>
<evidence type="ECO:0000256" key="4">
    <source>
        <dbReference type="RuleBase" id="RU003495"/>
    </source>
</evidence>
<dbReference type="PANTHER" id="PTHR34183:SF8">
    <property type="entry name" value="ENDOLYTIC PEPTIDOGLYCAN TRANSGLYCOSYLASE RLPA-RELATED"/>
    <property type="match status" value="1"/>
</dbReference>
<dbReference type="HAMAP" id="MF_02071">
    <property type="entry name" value="RlpA"/>
    <property type="match status" value="1"/>
</dbReference>
<protein>
    <recommendedName>
        <fullName evidence="3">Endolytic peptidoglycan transglycosylase RlpA</fullName>
        <ecNumber evidence="3">4.2.2.-</ecNumber>
    </recommendedName>
</protein>
<sequence length="164" mass="16860">MFLAVWAIGVGVAGFTPCARAIDAVKSAAPQELASSRSATSSVKAQPDLSGRKRVGKASFYAKKFAGRKMADGTRMKPQGNNAASKTLPLGTTAKVTNVETGQSAVVTIQDRGPYVKGRIVDLSPATAQKIGIEREDGVATVEVAPIAVPLPDGSVKPGIASQP</sequence>
<dbReference type="Proteomes" id="UP000808146">
    <property type="component" value="Unassembled WGS sequence"/>
</dbReference>
<dbReference type="Pfam" id="PF03330">
    <property type="entry name" value="DPBB_1"/>
    <property type="match status" value="1"/>
</dbReference>
<dbReference type="InterPro" id="IPR009009">
    <property type="entry name" value="RlpA-like_DPBB"/>
</dbReference>
<comment type="caution">
    <text evidence="6">The sequence shown here is derived from an EMBL/GenBank/DDBJ whole genome shotgun (WGS) entry which is preliminary data.</text>
</comment>
<dbReference type="EMBL" id="JADKBR010000017">
    <property type="protein sequence ID" value="MBK8891474.1"/>
    <property type="molecule type" value="Genomic_DNA"/>
</dbReference>
<comment type="function">
    <text evidence="3">Lytic transglycosylase with a strong preference for naked glycan strands that lack stem peptides.</text>
</comment>
<dbReference type="GO" id="GO:0000270">
    <property type="term" value="P:peptidoglycan metabolic process"/>
    <property type="evidence" value="ECO:0007669"/>
    <property type="project" value="UniProtKB-UniRule"/>
</dbReference>
<feature type="domain" description="RlpA-like protein double-psi beta-barrel" evidence="5">
    <location>
        <begin position="55"/>
        <end position="143"/>
    </location>
</feature>
<organism evidence="6 7">
    <name type="scientific">Candidatus Dechloromonas phosphorivorans</name>
    <dbReference type="NCBI Taxonomy" id="2899244"/>
    <lineage>
        <taxon>Bacteria</taxon>
        <taxon>Pseudomonadati</taxon>
        <taxon>Pseudomonadota</taxon>
        <taxon>Betaproteobacteria</taxon>
        <taxon>Rhodocyclales</taxon>
        <taxon>Azonexaceae</taxon>
        <taxon>Dechloromonas</taxon>
    </lineage>
</organism>
<dbReference type="InterPro" id="IPR036908">
    <property type="entry name" value="RlpA-like_sf"/>
</dbReference>
<evidence type="ECO:0000259" key="5">
    <source>
        <dbReference type="Pfam" id="PF03330"/>
    </source>
</evidence>
<dbReference type="AlphaFoldDB" id="A0A9D7LQX3"/>
<dbReference type="EC" id="4.2.2.-" evidence="3"/>